<keyword evidence="3" id="KW-0067">ATP-binding</keyword>
<dbReference type="InterPro" id="IPR011006">
    <property type="entry name" value="CheY-like_superfamily"/>
</dbReference>
<evidence type="ECO:0000256" key="5">
    <source>
        <dbReference type="ARBA" id="ARBA00023015"/>
    </source>
</evidence>
<dbReference type="PANTHER" id="PTHR32071:SF29">
    <property type="entry name" value="PHOSPHOGLYCERATE TRANSPORT SYSTEM TRANSCRIPTIONAL REGULATORY PROTEIN PGTA"/>
    <property type="match status" value="1"/>
</dbReference>
<evidence type="ECO:0000256" key="3">
    <source>
        <dbReference type="ARBA" id="ARBA00022840"/>
    </source>
</evidence>
<keyword evidence="1 8" id="KW-0597">Phosphoprotein</keyword>
<dbReference type="FunFam" id="3.40.50.2300:FF:000018">
    <property type="entry name" value="DNA-binding transcriptional regulator NtrC"/>
    <property type="match status" value="1"/>
</dbReference>
<feature type="domain" description="Response regulatory" evidence="10">
    <location>
        <begin position="5"/>
        <end position="119"/>
    </location>
</feature>
<protein>
    <submittedName>
        <fullName evidence="11">Two-component system, NtrC family, C4-dicarboxylate transport response regulator DctD</fullName>
    </submittedName>
</protein>
<dbReference type="PROSITE" id="PS50110">
    <property type="entry name" value="RESPONSE_REGULATORY"/>
    <property type="match status" value="1"/>
</dbReference>
<dbReference type="InterPro" id="IPR025943">
    <property type="entry name" value="Sigma_54_int_dom_ATP-bd_2"/>
</dbReference>
<dbReference type="RefSeq" id="WP_090329600.1">
    <property type="nucleotide sequence ID" value="NZ_FNSL01000001.1"/>
</dbReference>
<gene>
    <name evidence="11" type="ORF">SAMN05216452_3451</name>
</gene>
<dbReference type="GO" id="GO:0005524">
    <property type="term" value="F:ATP binding"/>
    <property type="evidence" value="ECO:0007669"/>
    <property type="project" value="UniProtKB-KW"/>
</dbReference>
<dbReference type="PROSITE" id="PS00676">
    <property type="entry name" value="SIGMA54_INTERACT_2"/>
    <property type="match status" value="1"/>
</dbReference>
<sequence>MNAIPVILVDDDMEIRDAWAETLALEVYEPSTFAAGREALRVLDRDWPGVVVSDLRMPGMDGIALLEAVQEIDRDIPVIIITGHGDVPMAVSALRNGAYDFIEKPAEPEVLLAAVERGARMRQLILQNRQLLSGAGAPYALEKQLIGNSEAIQRLRKRIAAVALADVNTVIYGETGSGKEVVANALHSLGQRSDGPFVALNCGALPDTLIASELFGHEPGAFTGADRRRIGRLEQASGGTLFLDEIESMPLAHQTQLLRALQSQTITRLGGKDEIGIDVRVVAAAKKDLEKASEEGTFRADLYYRIAVATLSIPPLRERPEDVPLLFMHYVQQAGQRVQRGSFEPDQNLLEELSRRPWRGNVRELINVAERHALGIDGETQGTAIGGTDPGLSDQLDAFEKRVLAAALRRTGGRVQMAADHLRIPRKKLYLRMQRHGLLREDFMKVERVENDT</sequence>
<dbReference type="InterPro" id="IPR009057">
    <property type="entry name" value="Homeodomain-like_sf"/>
</dbReference>
<keyword evidence="7" id="KW-0804">Transcription</keyword>
<proteinExistence type="predicted"/>
<keyword evidence="12" id="KW-1185">Reference proteome</keyword>
<feature type="domain" description="Sigma-54 factor interaction" evidence="9">
    <location>
        <begin position="145"/>
        <end position="374"/>
    </location>
</feature>
<dbReference type="Proteomes" id="UP000199064">
    <property type="component" value="Unassembled WGS sequence"/>
</dbReference>
<dbReference type="Gene3D" id="3.40.50.300">
    <property type="entry name" value="P-loop containing nucleotide triphosphate hydrolases"/>
    <property type="match status" value="1"/>
</dbReference>
<keyword evidence="5" id="KW-0805">Transcription regulation</keyword>
<keyword evidence="2" id="KW-0547">Nucleotide-binding</keyword>
<evidence type="ECO:0000256" key="1">
    <source>
        <dbReference type="ARBA" id="ARBA00022553"/>
    </source>
</evidence>
<reference evidence="12" key="1">
    <citation type="submission" date="2016-10" db="EMBL/GenBank/DDBJ databases">
        <authorList>
            <person name="Varghese N."/>
            <person name="Submissions S."/>
        </authorList>
    </citation>
    <scope>NUCLEOTIDE SEQUENCE [LARGE SCALE GENOMIC DNA]</scope>
    <source>
        <strain evidence="12">ES.061</strain>
    </source>
</reference>
<evidence type="ECO:0000256" key="6">
    <source>
        <dbReference type="ARBA" id="ARBA00023159"/>
    </source>
</evidence>
<dbReference type="FunFam" id="3.40.50.300:FF:000006">
    <property type="entry name" value="DNA-binding transcriptional regulator NtrC"/>
    <property type="match status" value="1"/>
</dbReference>
<dbReference type="InterPro" id="IPR001789">
    <property type="entry name" value="Sig_transdc_resp-reg_receiver"/>
</dbReference>
<dbReference type="SUPFAM" id="SSF52540">
    <property type="entry name" value="P-loop containing nucleoside triphosphate hydrolases"/>
    <property type="match status" value="1"/>
</dbReference>
<evidence type="ECO:0000256" key="7">
    <source>
        <dbReference type="ARBA" id="ARBA00023163"/>
    </source>
</evidence>
<dbReference type="Pfam" id="PF00072">
    <property type="entry name" value="Response_reg"/>
    <property type="match status" value="1"/>
</dbReference>
<dbReference type="PROSITE" id="PS50045">
    <property type="entry name" value="SIGMA54_INTERACT_4"/>
    <property type="match status" value="1"/>
</dbReference>
<organism evidence="11 12">
    <name type="scientific">Nitratireductor aquibiodomus</name>
    <dbReference type="NCBI Taxonomy" id="204799"/>
    <lineage>
        <taxon>Bacteria</taxon>
        <taxon>Pseudomonadati</taxon>
        <taxon>Pseudomonadota</taxon>
        <taxon>Alphaproteobacteria</taxon>
        <taxon>Hyphomicrobiales</taxon>
        <taxon>Phyllobacteriaceae</taxon>
        <taxon>Nitratireductor</taxon>
    </lineage>
</organism>
<dbReference type="SUPFAM" id="SSF52172">
    <property type="entry name" value="CheY-like"/>
    <property type="match status" value="1"/>
</dbReference>
<dbReference type="AlphaFoldDB" id="A0A1H4MS19"/>
<evidence type="ECO:0000313" key="11">
    <source>
        <dbReference type="EMBL" id="SEB85940.1"/>
    </source>
</evidence>
<dbReference type="SMART" id="SM00382">
    <property type="entry name" value="AAA"/>
    <property type="match status" value="1"/>
</dbReference>
<dbReference type="PANTHER" id="PTHR32071">
    <property type="entry name" value="TRANSCRIPTIONAL REGULATORY PROTEIN"/>
    <property type="match status" value="1"/>
</dbReference>
<keyword evidence="4" id="KW-0902">Two-component regulatory system</keyword>
<dbReference type="CDD" id="cd00009">
    <property type="entry name" value="AAA"/>
    <property type="match status" value="1"/>
</dbReference>
<dbReference type="InterPro" id="IPR027417">
    <property type="entry name" value="P-loop_NTPase"/>
</dbReference>
<dbReference type="SUPFAM" id="SSF46689">
    <property type="entry name" value="Homeodomain-like"/>
    <property type="match status" value="1"/>
</dbReference>
<dbReference type="SMART" id="SM00448">
    <property type="entry name" value="REC"/>
    <property type="match status" value="1"/>
</dbReference>
<dbReference type="InterPro" id="IPR003593">
    <property type="entry name" value="AAA+_ATPase"/>
</dbReference>
<dbReference type="Pfam" id="PF25601">
    <property type="entry name" value="AAA_lid_14"/>
    <property type="match status" value="1"/>
</dbReference>
<evidence type="ECO:0000256" key="4">
    <source>
        <dbReference type="ARBA" id="ARBA00023012"/>
    </source>
</evidence>
<accession>A0A1H4MS19</accession>
<dbReference type="Gene3D" id="1.10.10.60">
    <property type="entry name" value="Homeodomain-like"/>
    <property type="match status" value="1"/>
</dbReference>
<dbReference type="Pfam" id="PF02954">
    <property type="entry name" value="HTH_8"/>
    <property type="match status" value="1"/>
</dbReference>
<dbReference type="InterPro" id="IPR058031">
    <property type="entry name" value="AAA_lid_NorR"/>
</dbReference>
<dbReference type="EMBL" id="FNSL01000001">
    <property type="protein sequence ID" value="SEB85940.1"/>
    <property type="molecule type" value="Genomic_DNA"/>
</dbReference>
<evidence type="ECO:0000256" key="8">
    <source>
        <dbReference type="PROSITE-ProRule" id="PRU00169"/>
    </source>
</evidence>
<dbReference type="CDD" id="cd17549">
    <property type="entry name" value="REC_DctD-like"/>
    <property type="match status" value="1"/>
</dbReference>
<keyword evidence="6" id="KW-0010">Activator</keyword>
<dbReference type="GO" id="GO:0000160">
    <property type="term" value="P:phosphorelay signal transduction system"/>
    <property type="evidence" value="ECO:0007669"/>
    <property type="project" value="UniProtKB-KW"/>
</dbReference>
<evidence type="ECO:0000259" key="10">
    <source>
        <dbReference type="PROSITE" id="PS50110"/>
    </source>
</evidence>
<dbReference type="GO" id="GO:0043565">
    <property type="term" value="F:sequence-specific DNA binding"/>
    <property type="evidence" value="ECO:0007669"/>
    <property type="project" value="InterPro"/>
</dbReference>
<dbReference type="Gene3D" id="1.10.8.60">
    <property type="match status" value="1"/>
</dbReference>
<dbReference type="Pfam" id="PF00158">
    <property type="entry name" value="Sigma54_activat"/>
    <property type="match status" value="1"/>
</dbReference>
<evidence type="ECO:0000259" key="9">
    <source>
        <dbReference type="PROSITE" id="PS50045"/>
    </source>
</evidence>
<name>A0A1H4MS19_9HYPH</name>
<dbReference type="InterPro" id="IPR002078">
    <property type="entry name" value="Sigma_54_int"/>
</dbReference>
<dbReference type="InterPro" id="IPR002197">
    <property type="entry name" value="HTH_Fis"/>
</dbReference>
<dbReference type="GO" id="GO:0006355">
    <property type="term" value="P:regulation of DNA-templated transcription"/>
    <property type="evidence" value="ECO:0007669"/>
    <property type="project" value="InterPro"/>
</dbReference>
<dbReference type="Gene3D" id="3.40.50.2300">
    <property type="match status" value="1"/>
</dbReference>
<evidence type="ECO:0000256" key="2">
    <source>
        <dbReference type="ARBA" id="ARBA00022741"/>
    </source>
</evidence>
<feature type="modified residue" description="4-aspartylphosphate" evidence="8">
    <location>
        <position position="54"/>
    </location>
</feature>
<evidence type="ECO:0000313" key="12">
    <source>
        <dbReference type="Proteomes" id="UP000199064"/>
    </source>
</evidence>